<evidence type="ECO:0000256" key="3">
    <source>
        <dbReference type="ARBA" id="ARBA00023204"/>
    </source>
</evidence>
<dbReference type="InterPro" id="IPR010760">
    <property type="entry name" value="DNA-repair_Swi5"/>
</dbReference>
<dbReference type="GO" id="GO:0000709">
    <property type="term" value="P:meiotic joint molecule formation"/>
    <property type="evidence" value="ECO:0007669"/>
    <property type="project" value="TreeGrafter"/>
</dbReference>
<keyword evidence="2" id="KW-0227">DNA damage</keyword>
<dbReference type="GO" id="GO:0034974">
    <property type="term" value="C:Swi5-Swi2 complex"/>
    <property type="evidence" value="ECO:0007669"/>
    <property type="project" value="TreeGrafter"/>
</dbReference>
<accession>A0A9W8Y6L5</accession>
<organism evidence="5 6">
    <name type="scientific">Neocucurbitaria cava</name>
    <dbReference type="NCBI Taxonomy" id="798079"/>
    <lineage>
        <taxon>Eukaryota</taxon>
        <taxon>Fungi</taxon>
        <taxon>Dikarya</taxon>
        <taxon>Ascomycota</taxon>
        <taxon>Pezizomycotina</taxon>
        <taxon>Dothideomycetes</taxon>
        <taxon>Pleosporomycetidae</taxon>
        <taxon>Pleosporales</taxon>
        <taxon>Pleosporineae</taxon>
        <taxon>Cucurbitariaceae</taxon>
        <taxon>Neocucurbitaria</taxon>
    </lineage>
</organism>
<dbReference type="Proteomes" id="UP001140560">
    <property type="component" value="Unassembled WGS sequence"/>
</dbReference>
<evidence type="ECO:0008006" key="7">
    <source>
        <dbReference type="Google" id="ProtNLM"/>
    </source>
</evidence>
<feature type="region of interest" description="Disordered" evidence="4">
    <location>
        <begin position="1"/>
        <end position="63"/>
    </location>
</feature>
<keyword evidence="6" id="KW-1185">Reference proteome</keyword>
<feature type="compositionally biased region" description="Basic and acidic residues" evidence="4">
    <location>
        <begin position="1"/>
        <end position="10"/>
    </location>
</feature>
<dbReference type="Pfam" id="PF07061">
    <property type="entry name" value="Swi5"/>
    <property type="match status" value="1"/>
</dbReference>
<proteinExistence type="inferred from homology"/>
<evidence type="ECO:0000256" key="2">
    <source>
        <dbReference type="ARBA" id="ARBA00022763"/>
    </source>
</evidence>
<dbReference type="AlphaFoldDB" id="A0A9W8Y6L5"/>
<sequence>MAIRQGRSEIPDSEDEPMTSSPANVSNEALDKLSPPGPAPSQDAQETRQAAKDTHQAYADHVGITVSGDIEGLNADRDNASMNIDASQFDHINTQLKDAALHERPQVETCDDELKPSSLGISSQPESSYKSALAVHDAPATRTMHPVEADLYCPDLRCEPTATVDQNLGEQSINAAFGDGTITSVTNSGDSSFASGLKDHTQQRSAKEPSASQADPAALIASLRASFADVPHTTEPMDVETNNVNKTKASVCVKEGETASPGIEDNTAKLERTLTPTLDNGNSSLSLQDPGHIEFQNSEHGNINDERGNQVQSNRGHNIDQPVAQSVNYGRMANGDRPKELTPRSTHSITQKTSQEITLAELKAQKAALLASLATLPAIQVLVEETASSQAEQSDGGEEPTETDIMAAASKIVKDHIKLLHEYNELKDVGQGLMGLIADQRGVRIVEVQDEFGIDAND</sequence>
<dbReference type="EMBL" id="JAPEUY010000013">
    <property type="protein sequence ID" value="KAJ4367021.1"/>
    <property type="molecule type" value="Genomic_DNA"/>
</dbReference>
<evidence type="ECO:0000256" key="4">
    <source>
        <dbReference type="SAM" id="MobiDB-lite"/>
    </source>
</evidence>
<feature type="region of interest" description="Disordered" evidence="4">
    <location>
        <begin position="297"/>
        <end position="351"/>
    </location>
</feature>
<feature type="region of interest" description="Disordered" evidence="4">
    <location>
        <begin position="191"/>
        <end position="215"/>
    </location>
</feature>
<dbReference type="PANTHER" id="PTHR28529:SF2">
    <property type="entry name" value="DNA REPAIR PROTEIN SWI5 HOMOLOG"/>
    <property type="match status" value="1"/>
</dbReference>
<dbReference type="OrthoDB" id="255837at2759"/>
<dbReference type="GO" id="GO:0032798">
    <property type="term" value="C:Swi5-Sfr1 complex"/>
    <property type="evidence" value="ECO:0007669"/>
    <property type="project" value="TreeGrafter"/>
</dbReference>
<feature type="region of interest" description="Disordered" evidence="4">
    <location>
        <begin position="105"/>
        <end position="125"/>
    </location>
</feature>
<comment type="caution">
    <text evidence="5">The sequence shown here is derived from an EMBL/GenBank/DDBJ whole genome shotgun (WGS) entry which is preliminary data.</text>
</comment>
<evidence type="ECO:0000313" key="6">
    <source>
        <dbReference type="Proteomes" id="UP001140560"/>
    </source>
</evidence>
<evidence type="ECO:0000256" key="1">
    <source>
        <dbReference type="ARBA" id="ARBA00008060"/>
    </source>
</evidence>
<evidence type="ECO:0000313" key="5">
    <source>
        <dbReference type="EMBL" id="KAJ4367021.1"/>
    </source>
</evidence>
<dbReference type="Gene3D" id="1.20.5.170">
    <property type="match status" value="1"/>
</dbReference>
<feature type="compositionally biased region" description="Basic and acidic residues" evidence="4">
    <location>
        <begin position="197"/>
        <end position="207"/>
    </location>
</feature>
<dbReference type="PANTHER" id="PTHR28529">
    <property type="entry name" value="DNA REPAIR PROTEIN SWI5 HOMOLOG"/>
    <property type="match status" value="1"/>
</dbReference>
<reference evidence="5" key="1">
    <citation type="submission" date="2022-10" db="EMBL/GenBank/DDBJ databases">
        <title>Tapping the CABI collections for fungal endophytes: first genome assemblies for Collariella, Neodidymelliopsis, Ascochyta clinopodiicola, Didymella pomorum, Didymosphaeria variabile, Neocosmospora piperis and Neocucurbitaria cava.</title>
        <authorList>
            <person name="Hill R."/>
        </authorList>
    </citation>
    <scope>NUCLEOTIDE SEQUENCE</scope>
    <source>
        <strain evidence="5">IMI 356814</strain>
    </source>
</reference>
<keyword evidence="3" id="KW-0234">DNA repair</keyword>
<gene>
    <name evidence="5" type="ORF">N0V83_007551</name>
</gene>
<dbReference type="GO" id="GO:0010772">
    <property type="term" value="P:meiotic DNA recombinase assembly involved in reciprocal meiotic recombination"/>
    <property type="evidence" value="ECO:0007669"/>
    <property type="project" value="TreeGrafter"/>
</dbReference>
<feature type="compositionally biased region" description="Basic and acidic residues" evidence="4">
    <location>
        <begin position="45"/>
        <end position="55"/>
    </location>
</feature>
<name>A0A9W8Y6L5_9PLEO</name>
<comment type="similarity">
    <text evidence="1">Belongs to the SWI5/SAE3 family.</text>
</comment>
<feature type="compositionally biased region" description="Polar residues" evidence="4">
    <location>
        <begin position="18"/>
        <end position="27"/>
    </location>
</feature>
<protein>
    <recommendedName>
        <fullName evidence="7">Swi5-domain-containing protein</fullName>
    </recommendedName>
</protein>